<dbReference type="InParanoid" id="A0A2S8SPP6"/>
<keyword evidence="2" id="KW-1185">Reference proteome</keyword>
<evidence type="ECO:0000313" key="2">
    <source>
        <dbReference type="Proteomes" id="UP000237684"/>
    </source>
</evidence>
<evidence type="ECO:0000313" key="1">
    <source>
        <dbReference type="EMBL" id="PQV62749.1"/>
    </source>
</evidence>
<comment type="caution">
    <text evidence="1">The sequence shown here is derived from an EMBL/GenBank/DDBJ whole genome shotgun (WGS) entry which is preliminary data.</text>
</comment>
<proteinExistence type="predicted"/>
<reference evidence="1 2" key="1">
    <citation type="journal article" date="2018" name="Syst. Appl. Microbiol.">
        <title>Abditibacterium utsteinense sp. nov., the first cultivated member of candidate phylum FBP, isolated from ice-free Antarctic soil samples.</title>
        <authorList>
            <person name="Tahon G."/>
            <person name="Tytgat B."/>
            <person name="Lebbe L."/>
            <person name="Carlier A."/>
            <person name="Willems A."/>
        </authorList>
    </citation>
    <scope>NUCLEOTIDE SEQUENCE [LARGE SCALE GENOMIC DNA]</scope>
    <source>
        <strain evidence="1 2">LMG 29911</strain>
    </source>
</reference>
<dbReference type="EMBL" id="NIGF01000023">
    <property type="protein sequence ID" value="PQV62749.1"/>
    <property type="molecule type" value="Genomic_DNA"/>
</dbReference>
<protein>
    <submittedName>
        <fullName evidence="1">Uncharacterized protein</fullName>
    </submittedName>
</protein>
<accession>A0A2S8SPP6</accession>
<name>A0A2S8SPP6_9BACT</name>
<organism evidence="1 2">
    <name type="scientific">Abditibacterium utsteinense</name>
    <dbReference type="NCBI Taxonomy" id="1960156"/>
    <lineage>
        <taxon>Bacteria</taxon>
        <taxon>Pseudomonadati</taxon>
        <taxon>Abditibacteriota</taxon>
        <taxon>Abditibacteriia</taxon>
        <taxon>Abditibacteriales</taxon>
        <taxon>Abditibacteriaceae</taxon>
        <taxon>Abditibacterium</taxon>
    </lineage>
</organism>
<dbReference type="Proteomes" id="UP000237684">
    <property type="component" value="Unassembled WGS sequence"/>
</dbReference>
<dbReference type="AlphaFoldDB" id="A0A2S8SPP6"/>
<gene>
    <name evidence="1" type="ORF">B1R32_12337</name>
</gene>
<sequence length="39" mass="4443">MRTTDLHSDLRRTQAARYQSAQLGFIKGKNELAHTSILN</sequence>